<evidence type="ECO:0000256" key="5">
    <source>
        <dbReference type="RuleBase" id="RU000384"/>
    </source>
</evidence>
<dbReference type="PANTHER" id="PTHR43407:SF1">
    <property type="entry name" value="LENGSIN"/>
    <property type="match status" value="1"/>
</dbReference>
<evidence type="ECO:0000256" key="3">
    <source>
        <dbReference type="ARBA" id="ARBA00033230"/>
    </source>
</evidence>
<dbReference type="InterPro" id="IPR008147">
    <property type="entry name" value="Gln_synt_N"/>
</dbReference>
<feature type="domain" description="GS beta-grasp" evidence="6">
    <location>
        <begin position="36"/>
        <end position="137"/>
    </location>
</feature>
<evidence type="ECO:0000256" key="4">
    <source>
        <dbReference type="PROSITE-ProRule" id="PRU01330"/>
    </source>
</evidence>
<comment type="caution">
    <text evidence="8">The sequence shown here is derived from an EMBL/GenBank/DDBJ whole genome shotgun (WGS) entry which is preliminary data.</text>
</comment>
<dbReference type="PROSITE" id="PS51986">
    <property type="entry name" value="GS_BETA_GRASP"/>
    <property type="match status" value="1"/>
</dbReference>
<comment type="similarity">
    <text evidence="1 4 5">Belongs to the glutamine synthetase family.</text>
</comment>
<dbReference type="InterPro" id="IPR008146">
    <property type="entry name" value="Gln_synth_cat_dom"/>
</dbReference>
<dbReference type="SUPFAM" id="SSF55931">
    <property type="entry name" value="Glutamine synthetase/guanido kinase"/>
    <property type="match status" value="1"/>
</dbReference>
<evidence type="ECO:0000313" key="8">
    <source>
        <dbReference type="EMBL" id="MST33402.1"/>
    </source>
</evidence>
<proteinExistence type="inferred from homology"/>
<protein>
    <recommendedName>
        <fullName evidence="2">glutamine synthetase</fullName>
        <ecNumber evidence="2">6.3.1.2</ecNumber>
    </recommendedName>
    <alternativeName>
        <fullName evidence="3">Glutamine synthetase I beta</fullName>
    </alternativeName>
</protein>
<name>A0ABW9QVT8_9ACTN</name>
<dbReference type="Proteomes" id="UP000437736">
    <property type="component" value="Unassembled WGS sequence"/>
</dbReference>
<evidence type="ECO:0000259" key="6">
    <source>
        <dbReference type="PROSITE" id="PS51986"/>
    </source>
</evidence>
<organism evidence="8 9">
    <name type="scientific">Acidiferrimicrobium australe</name>
    <dbReference type="NCBI Taxonomy" id="2664430"/>
    <lineage>
        <taxon>Bacteria</taxon>
        <taxon>Bacillati</taxon>
        <taxon>Actinomycetota</taxon>
        <taxon>Acidimicrobiia</taxon>
        <taxon>Acidimicrobiales</taxon>
        <taxon>Acidimicrobiaceae</taxon>
        <taxon>Acidiferrimicrobium</taxon>
    </lineage>
</organism>
<evidence type="ECO:0000313" key="9">
    <source>
        <dbReference type="Proteomes" id="UP000437736"/>
    </source>
</evidence>
<dbReference type="PROSITE" id="PS51987">
    <property type="entry name" value="GS_CATALYTIC"/>
    <property type="match status" value="1"/>
</dbReference>
<evidence type="ECO:0000256" key="2">
    <source>
        <dbReference type="ARBA" id="ARBA00012937"/>
    </source>
</evidence>
<accession>A0ABW9QVT8</accession>
<dbReference type="EMBL" id="WJHE01000580">
    <property type="protein sequence ID" value="MST33402.1"/>
    <property type="molecule type" value="Genomic_DNA"/>
</dbReference>
<keyword evidence="9" id="KW-1185">Reference proteome</keyword>
<evidence type="ECO:0000259" key="7">
    <source>
        <dbReference type="PROSITE" id="PS51987"/>
    </source>
</evidence>
<dbReference type="Pfam" id="PF00120">
    <property type="entry name" value="Gln-synt_C"/>
    <property type="match status" value="1"/>
</dbReference>
<dbReference type="PANTHER" id="PTHR43407">
    <property type="entry name" value="GLUTAMINE SYNTHETASE"/>
    <property type="match status" value="1"/>
</dbReference>
<dbReference type="SUPFAM" id="SSF54368">
    <property type="entry name" value="Glutamine synthetase, N-terminal domain"/>
    <property type="match status" value="1"/>
</dbReference>
<dbReference type="InterPro" id="IPR014746">
    <property type="entry name" value="Gln_synth/guanido_kin_cat_dom"/>
</dbReference>
<dbReference type="Gene3D" id="3.10.20.70">
    <property type="entry name" value="Glutamine synthetase, N-terminal domain"/>
    <property type="match status" value="1"/>
</dbReference>
<dbReference type="InterPro" id="IPR036651">
    <property type="entry name" value="Gln_synt_N_sf"/>
</dbReference>
<dbReference type="SMART" id="SM01230">
    <property type="entry name" value="Gln-synt_C"/>
    <property type="match status" value="1"/>
</dbReference>
<evidence type="ECO:0000256" key="1">
    <source>
        <dbReference type="ARBA" id="ARBA00009897"/>
    </source>
</evidence>
<gene>
    <name evidence="8" type="ORF">GHK86_11820</name>
</gene>
<feature type="domain" description="GS catalytic" evidence="7">
    <location>
        <begin position="144"/>
        <end position="490"/>
    </location>
</feature>
<sequence>MAERGVGKQGFVAEHGLLTPEQQEAGERSLALVEQHGLRTVRMVWVDQHGAPRCKFMSAADYAASLRSGIDFSGAVLNLDTTNHVFALAFAEGGGLGIPELTGFPDMMLVPDPTTFRVLPWADRTGWVLTDAYFDNGKPVPLDTRHLLRRQVQQAKDAGFDYLSGLEVEFYVLRREAPGRIELDQTGWPPPVPAVSAFQQGYQYLSEVRLAGVNDLVERLRDAMLEVGLPLRSIEDEWGPGQLEVTFDPLGGLGSADAMVLFRGAVKQICEQQGLHATFMCRPGLPNFFSSGWHLHESLVERATGANCFVSDDGAQALSPTGRRFVAGLLEHARGMTVFTTPTINGYKRFKPYSFAPDRVTWGAENRGTMVRVQGGPGDKGTHVENRLGEPAANPYLYLAANIAAGLDGIRRELDPPPAAGPDPYSAEAPMLPTSLWEAVDALEADPFFASPDVFGEGFVRYLALMKRSEIGRFLSEVTDWEMREYFEFY</sequence>
<dbReference type="Gene3D" id="3.30.590.10">
    <property type="entry name" value="Glutamine synthetase/guanido kinase, catalytic domain"/>
    <property type="match status" value="1"/>
</dbReference>
<dbReference type="EC" id="6.3.1.2" evidence="2"/>
<reference evidence="8 9" key="1">
    <citation type="submission" date="2019-11" db="EMBL/GenBank/DDBJ databases">
        <title>Acidiferrimicrobium australis gen. nov., sp. nov., an acidophilic and obligately heterotrophic, member of the Actinobacteria that catalyses dissimilatory oxido- reduction of iron isolated from metal-rich acidic water in Chile.</title>
        <authorList>
            <person name="Gonzalez D."/>
            <person name="Huber K."/>
            <person name="Hedrich S."/>
            <person name="Rojas-Villalobos C."/>
            <person name="Quatrini R."/>
            <person name="Dinamarca M.A."/>
            <person name="Schwarz A."/>
            <person name="Canales C."/>
            <person name="Nancucheo I."/>
        </authorList>
    </citation>
    <scope>NUCLEOTIDE SEQUENCE [LARGE SCALE GENOMIC DNA]</scope>
    <source>
        <strain evidence="8 9">USS-CCA1</strain>
    </source>
</reference>